<dbReference type="InterPro" id="IPR033640">
    <property type="entry name" value="FAR_C"/>
</dbReference>
<comment type="catalytic activity">
    <reaction evidence="4">
        <text>a long-chain fatty acyl-CoA + 2 NADPH + 2 H(+) = a long-chain primary fatty alcohol + 2 NADP(+) + CoA</text>
        <dbReference type="Rhea" id="RHEA:52716"/>
        <dbReference type="ChEBI" id="CHEBI:15378"/>
        <dbReference type="ChEBI" id="CHEBI:57287"/>
        <dbReference type="ChEBI" id="CHEBI:57783"/>
        <dbReference type="ChEBI" id="CHEBI:58349"/>
        <dbReference type="ChEBI" id="CHEBI:77396"/>
        <dbReference type="ChEBI" id="CHEBI:83139"/>
        <dbReference type="EC" id="1.2.1.84"/>
    </reaction>
</comment>
<evidence type="ECO:0000256" key="3">
    <source>
        <dbReference type="ARBA" id="ARBA00023098"/>
    </source>
</evidence>
<evidence type="ECO:0000256" key="2">
    <source>
        <dbReference type="ARBA" id="ARBA00022516"/>
    </source>
</evidence>
<dbReference type="Pfam" id="PF03015">
    <property type="entry name" value="Sterile"/>
    <property type="match status" value="1"/>
</dbReference>
<dbReference type="InterPro" id="IPR013120">
    <property type="entry name" value="FAR_NAD-bd"/>
</dbReference>
<dbReference type="PANTHER" id="PTHR11011:SF99">
    <property type="entry name" value="FATTY ACYL-COA REDUCTASE 3"/>
    <property type="match status" value="1"/>
</dbReference>
<dbReference type="GO" id="GO:0102965">
    <property type="term" value="F:alcohol-forming long-chain fatty acyl-CoA reductase activity"/>
    <property type="evidence" value="ECO:0007669"/>
    <property type="project" value="UniProtKB-EC"/>
</dbReference>
<dbReference type="CDD" id="cd09071">
    <property type="entry name" value="FAR_C"/>
    <property type="match status" value="1"/>
</dbReference>
<dbReference type="Proteomes" id="UP001497457">
    <property type="component" value="Chromosome 27b"/>
</dbReference>
<name>A0ABC9BUK5_9POAL</name>
<dbReference type="Gene3D" id="3.40.50.720">
    <property type="entry name" value="NAD(P)-binding Rossmann-like Domain"/>
    <property type="match status" value="1"/>
</dbReference>
<dbReference type="EMBL" id="OZ075137">
    <property type="protein sequence ID" value="CAL5007224.1"/>
    <property type="molecule type" value="Genomic_DNA"/>
</dbReference>
<reference evidence="7 8" key="2">
    <citation type="submission" date="2024-10" db="EMBL/GenBank/DDBJ databases">
        <authorList>
            <person name="Ryan C."/>
        </authorList>
    </citation>
    <scope>NUCLEOTIDE SEQUENCE [LARGE SCALE GENOMIC DNA]</scope>
</reference>
<organism evidence="7 8">
    <name type="scientific">Urochloa decumbens</name>
    <dbReference type="NCBI Taxonomy" id="240449"/>
    <lineage>
        <taxon>Eukaryota</taxon>
        <taxon>Viridiplantae</taxon>
        <taxon>Streptophyta</taxon>
        <taxon>Embryophyta</taxon>
        <taxon>Tracheophyta</taxon>
        <taxon>Spermatophyta</taxon>
        <taxon>Magnoliopsida</taxon>
        <taxon>Liliopsida</taxon>
        <taxon>Poales</taxon>
        <taxon>Poaceae</taxon>
        <taxon>PACMAD clade</taxon>
        <taxon>Panicoideae</taxon>
        <taxon>Panicodae</taxon>
        <taxon>Paniceae</taxon>
        <taxon>Melinidinae</taxon>
        <taxon>Urochloa</taxon>
    </lineage>
</organism>
<evidence type="ECO:0000259" key="5">
    <source>
        <dbReference type="Pfam" id="PF03015"/>
    </source>
</evidence>
<keyword evidence="4" id="KW-0560">Oxidoreductase</keyword>
<dbReference type="EC" id="1.2.1.84" evidence="4"/>
<evidence type="ECO:0000259" key="6">
    <source>
        <dbReference type="Pfam" id="PF07993"/>
    </source>
</evidence>
<dbReference type="PANTHER" id="PTHR11011">
    <property type="entry name" value="MALE STERILITY PROTEIN 2-RELATED"/>
    <property type="match status" value="1"/>
</dbReference>
<feature type="domain" description="Thioester reductase (TE)" evidence="6">
    <location>
        <begin position="17"/>
        <end position="314"/>
    </location>
</feature>
<keyword evidence="4" id="KW-0521">NADP</keyword>
<keyword evidence="8" id="KW-1185">Reference proteome</keyword>
<feature type="domain" description="Fatty acyl-CoA reductase C-terminal" evidence="5">
    <location>
        <begin position="389"/>
        <end position="489"/>
    </location>
</feature>
<dbReference type="SUPFAM" id="SSF51735">
    <property type="entry name" value="NAD(P)-binding Rossmann-fold domains"/>
    <property type="match status" value="1"/>
</dbReference>
<proteinExistence type="inferred from homology"/>
<evidence type="ECO:0000313" key="7">
    <source>
        <dbReference type="EMBL" id="CAL5007224.1"/>
    </source>
</evidence>
<accession>A0ABC9BUK5</accession>
<evidence type="ECO:0000313" key="8">
    <source>
        <dbReference type="Proteomes" id="UP001497457"/>
    </source>
</evidence>
<dbReference type="InterPro" id="IPR026055">
    <property type="entry name" value="FAR"/>
</dbReference>
<keyword evidence="3 4" id="KW-0443">Lipid metabolism</keyword>
<protein>
    <recommendedName>
        <fullName evidence="4">Fatty acyl-CoA reductase</fullName>
        <ecNumber evidence="4">1.2.1.84</ecNumber>
    </recommendedName>
</protein>
<dbReference type="CDD" id="cd05236">
    <property type="entry name" value="FAR-N_SDR_e"/>
    <property type="match status" value="1"/>
</dbReference>
<gene>
    <name evidence="7" type="ORF">URODEC1_LOCUS68389</name>
</gene>
<comment type="similarity">
    <text evidence="1 4">Belongs to the fatty acyl-CoA reductase family.</text>
</comment>
<dbReference type="GO" id="GO:0006629">
    <property type="term" value="P:lipid metabolic process"/>
    <property type="evidence" value="ECO:0007669"/>
    <property type="project" value="UniProtKB-KW"/>
</dbReference>
<dbReference type="AlphaFoldDB" id="A0ABC9BUK5"/>
<dbReference type="Pfam" id="PF07993">
    <property type="entry name" value="NAD_binding_4"/>
    <property type="match status" value="1"/>
</dbReference>
<reference evidence="8" key="1">
    <citation type="submission" date="2024-06" db="EMBL/GenBank/DDBJ databases">
        <authorList>
            <person name="Ryan C."/>
        </authorList>
    </citation>
    <scope>NUCLEOTIDE SEQUENCE [LARGE SCALE GENOMIC DNA]</scope>
</reference>
<sequence>MNGEMVVAYFRGKSILVTGSTGFLGKVLVEKILRVQPDVKKIFLLIRAVDFESAKKRLWTEVTGKEIFHFLKQKHGKGFEDFIQEKVCPLEGDMMFEDLGLGNARLSEISNEIDVIVNGAASTNFYERYDVAFDVNVLGAKHICEFAKKCTKLKMLLHVSTAGEQEGMILEKPFRMGETLKEGANLDIKSELTLIKESKSKARANNCSERAEKKATKELGLERARGFGWPNTYVFTKAMGEMMLLDLQDYLPVVVVRPSIVTSILNDPLPGWIEGIRTIDSVIIGYAKQALPFFLADLNLIMDVIPADMVVNAMMVAMAVHSEERAQKIYHVTSSARNPAPYSILSQSGHRYFLDNPPCMGKNGEPIRLRRMHFFSSVPLLNVYMVIKYKIPLKILRLMNIAFCGMLSWLYDELSHRYKYIMHLIQLYAPYTLFNGCFDDTNTERLRMAMNKEQQKNKEYELDFDPKYINWDDYFSGIHIPGVMKYLWNQRK</sequence>
<keyword evidence="2 4" id="KW-0444">Lipid biosynthesis</keyword>
<dbReference type="InterPro" id="IPR036291">
    <property type="entry name" value="NAD(P)-bd_dom_sf"/>
</dbReference>
<comment type="function">
    <text evidence="4">Catalyzes the reduction of fatty acyl-CoA to fatty alcohols.</text>
</comment>
<evidence type="ECO:0000256" key="1">
    <source>
        <dbReference type="ARBA" id="ARBA00005928"/>
    </source>
</evidence>
<evidence type="ECO:0000256" key="4">
    <source>
        <dbReference type="RuleBase" id="RU363097"/>
    </source>
</evidence>